<dbReference type="InterPro" id="IPR016741">
    <property type="entry name" value="UCP018953"/>
</dbReference>
<sequence>MAGFGDALATGADLVSAAERAALDALRPLDGAADLVCFFVSGADPDEVVLAGERVMALAEGAVTLGCTSTGVVGGGRGVEGQGAVSVWAARLPDVTLTPFRLDAIPEGDHLAVVGMHQPDPEDRAALLLANPYEFPAQSFVERSTDALGGLPIVGGLADGMRGEESVRLFSDGEVAESGAVGLLLGGAGVVGTVVSQGCRPIGPAMAVTKAEGNVVLELAGAPAYERLEALVNALPPEEQELAAMGLHIGIAMDEYADRHEQGDFLVRSVLGADPEAGSLSIGDTVEVGQTVRFQVRDHDSAAADLVERLRAFGEEHAGHTGAALLFSCNGRGAGMFPTSDHDIRSVQQNLGIVNVGGFFAAGEIGPVAGRNHVHSFTACLLAFRS</sequence>
<evidence type="ECO:0000313" key="9">
    <source>
        <dbReference type="Proteomes" id="UP001140076"/>
    </source>
</evidence>
<dbReference type="PANTHER" id="PTHR14939:SF5">
    <property type="entry name" value="F-BOX ONLY PROTEIN 22"/>
    <property type="match status" value="1"/>
</dbReference>
<comment type="subcellular location">
    <subcellularLocation>
        <location evidence="1">Cell membrane</location>
        <topology evidence="1">Multi-pass membrane protein</topology>
    </subcellularLocation>
</comment>
<dbReference type="InterPro" id="IPR013702">
    <property type="entry name" value="FIST_domain_N"/>
</dbReference>
<dbReference type="Pfam" id="PF10442">
    <property type="entry name" value="FIST_C"/>
    <property type="match status" value="1"/>
</dbReference>
<name>A0A9X3NX76_9ACTN</name>
<keyword evidence="2" id="KW-1003">Cell membrane</keyword>
<gene>
    <name evidence="8" type="ORF">LG943_16930</name>
</gene>
<keyword evidence="5" id="KW-0472">Membrane</keyword>
<proteinExistence type="predicted"/>
<dbReference type="InterPro" id="IPR019494">
    <property type="entry name" value="FIST_C"/>
</dbReference>
<keyword evidence="4" id="KW-1133">Transmembrane helix</keyword>
<accession>A0A9X3NX76</accession>
<evidence type="ECO:0000256" key="5">
    <source>
        <dbReference type="ARBA" id="ARBA00023136"/>
    </source>
</evidence>
<dbReference type="EMBL" id="JAJAQC010000028">
    <property type="protein sequence ID" value="MDA0565986.1"/>
    <property type="molecule type" value="Genomic_DNA"/>
</dbReference>
<keyword evidence="9" id="KW-1185">Reference proteome</keyword>
<organism evidence="8 9">
    <name type="scientific">Streptomonospora mangrovi</name>
    <dbReference type="NCBI Taxonomy" id="2883123"/>
    <lineage>
        <taxon>Bacteria</taxon>
        <taxon>Bacillati</taxon>
        <taxon>Actinomycetota</taxon>
        <taxon>Actinomycetes</taxon>
        <taxon>Streptosporangiales</taxon>
        <taxon>Nocardiopsidaceae</taxon>
        <taxon>Streptomonospora</taxon>
    </lineage>
</organism>
<dbReference type="PIRSF" id="PIRSF018953">
    <property type="entry name" value="UCP018953"/>
    <property type="match status" value="1"/>
</dbReference>
<dbReference type="GO" id="GO:0005886">
    <property type="term" value="C:plasma membrane"/>
    <property type="evidence" value="ECO:0007669"/>
    <property type="project" value="UniProtKB-SubCell"/>
</dbReference>
<feature type="domain" description="FIST" evidence="6">
    <location>
        <begin position="32"/>
        <end position="223"/>
    </location>
</feature>
<evidence type="ECO:0000313" key="8">
    <source>
        <dbReference type="EMBL" id="MDA0565986.1"/>
    </source>
</evidence>
<evidence type="ECO:0000259" key="6">
    <source>
        <dbReference type="SMART" id="SM00897"/>
    </source>
</evidence>
<dbReference type="SMART" id="SM00897">
    <property type="entry name" value="FIST"/>
    <property type="match status" value="1"/>
</dbReference>
<evidence type="ECO:0000256" key="1">
    <source>
        <dbReference type="ARBA" id="ARBA00004651"/>
    </source>
</evidence>
<evidence type="ECO:0000256" key="2">
    <source>
        <dbReference type="ARBA" id="ARBA00022475"/>
    </source>
</evidence>
<dbReference type="RefSeq" id="WP_270073242.1">
    <property type="nucleotide sequence ID" value="NZ_JAJAQC010000028.1"/>
</dbReference>
<keyword evidence="3" id="KW-0812">Transmembrane</keyword>
<dbReference type="SMART" id="SM01204">
    <property type="entry name" value="FIST_C"/>
    <property type="match status" value="1"/>
</dbReference>
<evidence type="ECO:0000256" key="4">
    <source>
        <dbReference type="ARBA" id="ARBA00022989"/>
    </source>
</evidence>
<evidence type="ECO:0000259" key="7">
    <source>
        <dbReference type="SMART" id="SM01204"/>
    </source>
</evidence>
<dbReference type="Proteomes" id="UP001140076">
    <property type="component" value="Unassembled WGS sequence"/>
</dbReference>
<dbReference type="PANTHER" id="PTHR14939">
    <property type="entry name" value="F-BOX ONLY PROTEIN 22"/>
    <property type="match status" value="1"/>
</dbReference>
<feature type="domain" description="FIST C-domain" evidence="7">
    <location>
        <begin position="224"/>
        <end position="368"/>
    </location>
</feature>
<dbReference type="Pfam" id="PF08495">
    <property type="entry name" value="FIST"/>
    <property type="match status" value="1"/>
</dbReference>
<protein>
    <submittedName>
        <fullName evidence="8">FIST C-terminal domain-containing protein</fullName>
    </submittedName>
</protein>
<evidence type="ECO:0000256" key="3">
    <source>
        <dbReference type="ARBA" id="ARBA00022692"/>
    </source>
</evidence>
<reference evidence="8" key="1">
    <citation type="submission" date="2021-10" db="EMBL/GenBank/DDBJ databases">
        <title>Streptomonospora sp. nov., isolated from mangrove soil.</title>
        <authorList>
            <person name="Chen X."/>
            <person name="Ge X."/>
            <person name="Liu W."/>
        </authorList>
    </citation>
    <scope>NUCLEOTIDE SEQUENCE</scope>
    <source>
        <strain evidence="8">S1-112</strain>
    </source>
</reference>
<dbReference type="AlphaFoldDB" id="A0A9X3NX76"/>
<comment type="caution">
    <text evidence="8">The sequence shown here is derived from an EMBL/GenBank/DDBJ whole genome shotgun (WGS) entry which is preliminary data.</text>
</comment>